<organism evidence="3 4">
    <name type="scientific">Guyanagaster necrorhizus</name>
    <dbReference type="NCBI Taxonomy" id="856835"/>
    <lineage>
        <taxon>Eukaryota</taxon>
        <taxon>Fungi</taxon>
        <taxon>Dikarya</taxon>
        <taxon>Basidiomycota</taxon>
        <taxon>Agaricomycotina</taxon>
        <taxon>Agaricomycetes</taxon>
        <taxon>Agaricomycetidae</taxon>
        <taxon>Agaricales</taxon>
        <taxon>Marasmiineae</taxon>
        <taxon>Physalacriaceae</taxon>
        <taxon>Guyanagaster</taxon>
    </lineage>
</organism>
<proteinExistence type="predicted"/>
<protein>
    <recommendedName>
        <fullName evidence="2">N-acetyltransferase domain-containing protein</fullName>
    </recommendedName>
</protein>
<evidence type="ECO:0000256" key="1">
    <source>
        <dbReference type="ARBA" id="ARBA00022679"/>
    </source>
</evidence>
<sequence>MVEPTARIRPFKAEDEKLAKFTIAKANMEGLTTANTKSWLHPLTISIWVALSCIWIEYMQWWPNAHHGYVSCLKPLPAFACIAVPILALADWINRPHFEKVLQTILRKPDMHDLAGYYSRTPASGFWLLEYGDSFVGLIAVDASLDHNSNPDAKKKQSPSTAVITHFSVDEKYRSTGVQDDLLAHAVRHAFTSSPTIQRIEGIDSPLVKFTGPCYTVAGFKIDLVLEPIGTFKWRPRKRVLERSEWEKRAQ</sequence>
<dbReference type="InterPro" id="IPR016181">
    <property type="entry name" value="Acyl_CoA_acyltransferase"/>
</dbReference>
<comment type="caution">
    <text evidence="3">The sequence shown here is derived from an EMBL/GenBank/DDBJ whole genome shotgun (WGS) entry which is preliminary data.</text>
</comment>
<evidence type="ECO:0000313" key="4">
    <source>
        <dbReference type="Proteomes" id="UP000812287"/>
    </source>
</evidence>
<gene>
    <name evidence="3" type="ORF">BT62DRAFT_1001275</name>
</gene>
<feature type="domain" description="N-acetyltransferase" evidence="2">
    <location>
        <begin position="85"/>
        <end position="241"/>
    </location>
</feature>
<dbReference type="EMBL" id="MU250526">
    <property type="protein sequence ID" value="KAG7450453.1"/>
    <property type="molecule type" value="Genomic_DNA"/>
</dbReference>
<name>A0A9P8AWD2_9AGAR</name>
<dbReference type="Proteomes" id="UP000812287">
    <property type="component" value="Unassembled WGS sequence"/>
</dbReference>
<dbReference type="RefSeq" id="XP_043043953.1">
    <property type="nucleotide sequence ID" value="XM_043176709.1"/>
</dbReference>
<evidence type="ECO:0000259" key="2">
    <source>
        <dbReference type="PROSITE" id="PS51186"/>
    </source>
</evidence>
<dbReference type="SUPFAM" id="SSF55729">
    <property type="entry name" value="Acyl-CoA N-acyltransferases (Nat)"/>
    <property type="match status" value="1"/>
</dbReference>
<evidence type="ECO:0000313" key="3">
    <source>
        <dbReference type="EMBL" id="KAG7450453.1"/>
    </source>
</evidence>
<dbReference type="Gene3D" id="3.40.630.30">
    <property type="match status" value="1"/>
</dbReference>
<keyword evidence="1" id="KW-0808">Transferase</keyword>
<dbReference type="CDD" id="cd04301">
    <property type="entry name" value="NAT_SF"/>
    <property type="match status" value="1"/>
</dbReference>
<dbReference type="InterPro" id="IPR000182">
    <property type="entry name" value="GNAT_dom"/>
</dbReference>
<dbReference type="PANTHER" id="PTHR13947">
    <property type="entry name" value="GNAT FAMILY N-ACETYLTRANSFERASE"/>
    <property type="match status" value="1"/>
</dbReference>
<dbReference type="InterPro" id="IPR050769">
    <property type="entry name" value="NAT_camello-type"/>
</dbReference>
<dbReference type="AlphaFoldDB" id="A0A9P8AWD2"/>
<keyword evidence="4" id="KW-1185">Reference proteome</keyword>
<dbReference type="Pfam" id="PF00583">
    <property type="entry name" value="Acetyltransf_1"/>
    <property type="match status" value="1"/>
</dbReference>
<dbReference type="OrthoDB" id="2564232at2759"/>
<reference evidence="3" key="1">
    <citation type="submission" date="2020-11" db="EMBL/GenBank/DDBJ databases">
        <title>Adaptations for nitrogen fixation in a non-lichenized fungal sporocarp promotes dispersal by wood-feeding termites.</title>
        <authorList>
            <consortium name="DOE Joint Genome Institute"/>
            <person name="Koch R.A."/>
            <person name="Yoon G."/>
            <person name="Arayal U."/>
            <person name="Lail K."/>
            <person name="Amirebrahimi M."/>
            <person name="Labutti K."/>
            <person name="Lipzen A."/>
            <person name="Riley R."/>
            <person name="Barry K."/>
            <person name="Henrissat B."/>
            <person name="Grigoriev I.V."/>
            <person name="Herr J.R."/>
            <person name="Aime M.C."/>
        </authorList>
    </citation>
    <scope>NUCLEOTIDE SEQUENCE</scope>
    <source>
        <strain evidence="3">MCA 3950</strain>
    </source>
</reference>
<dbReference type="PROSITE" id="PS51186">
    <property type="entry name" value="GNAT"/>
    <property type="match status" value="1"/>
</dbReference>
<dbReference type="PANTHER" id="PTHR13947:SF37">
    <property type="entry name" value="LD18367P"/>
    <property type="match status" value="1"/>
</dbReference>
<accession>A0A9P8AWD2</accession>
<dbReference type="GeneID" id="66098996"/>
<dbReference type="GO" id="GO:0008080">
    <property type="term" value="F:N-acetyltransferase activity"/>
    <property type="evidence" value="ECO:0007669"/>
    <property type="project" value="InterPro"/>
</dbReference>